<evidence type="ECO:0000313" key="13">
    <source>
        <dbReference type="EMBL" id="RCK79556.1"/>
    </source>
</evidence>
<accession>A0A367ZNE5</accession>
<dbReference type="InterPro" id="IPR023000">
    <property type="entry name" value="Shikimate_kinase_CS"/>
</dbReference>
<keyword evidence="11" id="KW-0963">Cytoplasm</keyword>
<comment type="catalytic activity">
    <reaction evidence="10 11">
        <text>shikimate + ATP = 3-phosphoshikimate + ADP + H(+)</text>
        <dbReference type="Rhea" id="RHEA:13121"/>
        <dbReference type="ChEBI" id="CHEBI:15378"/>
        <dbReference type="ChEBI" id="CHEBI:30616"/>
        <dbReference type="ChEBI" id="CHEBI:36208"/>
        <dbReference type="ChEBI" id="CHEBI:145989"/>
        <dbReference type="ChEBI" id="CHEBI:456216"/>
        <dbReference type="EC" id="2.7.1.71"/>
    </reaction>
</comment>
<dbReference type="PROSITE" id="PS01128">
    <property type="entry name" value="SHIKIMATE_KINASE"/>
    <property type="match status" value="1"/>
</dbReference>
<keyword evidence="11" id="KW-0479">Metal-binding</keyword>
<dbReference type="Proteomes" id="UP000252355">
    <property type="component" value="Unassembled WGS sequence"/>
</dbReference>
<dbReference type="InterPro" id="IPR000623">
    <property type="entry name" value="Shikimate_kinase/TSH1"/>
</dbReference>
<evidence type="ECO:0000256" key="1">
    <source>
        <dbReference type="ARBA" id="ARBA00004842"/>
    </source>
</evidence>
<feature type="binding site" evidence="11">
    <location>
        <position position="128"/>
    </location>
    <ligand>
        <name>ATP</name>
        <dbReference type="ChEBI" id="CHEBI:30616"/>
    </ligand>
</feature>
<dbReference type="Pfam" id="PF01202">
    <property type="entry name" value="SKI"/>
    <property type="match status" value="1"/>
</dbReference>
<dbReference type="Gene3D" id="3.40.50.300">
    <property type="entry name" value="P-loop containing nucleotide triphosphate hydrolases"/>
    <property type="match status" value="1"/>
</dbReference>
<dbReference type="InterPro" id="IPR027417">
    <property type="entry name" value="P-loop_NTPase"/>
</dbReference>
<dbReference type="PANTHER" id="PTHR21087">
    <property type="entry name" value="SHIKIMATE KINASE"/>
    <property type="match status" value="1"/>
</dbReference>
<comment type="subunit">
    <text evidence="11">Monomer.</text>
</comment>
<protein>
    <recommendedName>
        <fullName evidence="3 11">Shikimate kinase</fullName>
        <shortName evidence="11">SK</shortName>
        <ecNumber evidence="3 11">2.7.1.71</ecNumber>
    </recommendedName>
</protein>
<feature type="binding site" evidence="11">
    <location>
        <position position="146"/>
    </location>
    <ligand>
        <name>substrate</name>
    </ligand>
</feature>
<dbReference type="UniPathway" id="UPA00053">
    <property type="reaction ID" value="UER00088"/>
</dbReference>
<name>A0A367ZNE5_9BACT</name>
<evidence type="ECO:0000256" key="12">
    <source>
        <dbReference type="SAM" id="Phobius"/>
    </source>
</evidence>
<keyword evidence="12" id="KW-0472">Membrane</keyword>
<comment type="cofactor">
    <cofactor evidence="11">
        <name>Mg(2+)</name>
        <dbReference type="ChEBI" id="CHEBI:18420"/>
    </cofactor>
    <text evidence="11">Binds 1 Mg(2+) ion per subunit.</text>
</comment>
<reference evidence="13 14" key="1">
    <citation type="submission" date="2018-05" db="EMBL/GenBank/DDBJ databases">
        <title>A metagenomic window into the 2 km-deep terrestrial subsurface aquifer revealed taxonomically and functionally diverse microbial community comprising novel uncultured bacterial lineages.</title>
        <authorList>
            <person name="Kadnikov V.V."/>
            <person name="Mardanov A.V."/>
            <person name="Beletsky A.V."/>
            <person name="Banks D."/>
            <person name="Pimenov N.V."/>
            <person name="Frank Y.A."/>
            <person name="Karnachuk O.V."/>
            <person name="Ravin N.V."/>
        </authorList>
    </citation>
    <scope>NUCLEOTIDE SEQUENCE [LARGE SCALE GENOMIC DNA]</scope>
    <source>
        <strain evidence="13">BY5</strain>
    </source>
</reference>
<dbReference type="EC" id="2.7.1.71" evidence="3 11"/>
<keyword evidence="8 11" id="KW-0067">ATP-binding</keyword>
<dbReference type="SUPFAM" id="SSF52540">
    <property type="entry name" value="P-loop containing nucleoside triphosphate hydrolases"/>
    <property type="match status" value="1"/>
</dbReference>
<comment type="function">
    <text evidence="11">Catalyzes the specific phosphorylation of the 3-hydroxyl group of shikimic acid using ATP as a cosubstrate.</text>
</comment>
<dbReference type="GO" id="GO:0004765">
    <property type="term" value="F:shikimate kinase activity"/>
    <property type="evidence" value="ECO:0007669"/>
    <property type="project" value="UniProtKB-UniRule"/>
</dbReference>
<keyword evidence="6 11" id="KW-0547">Nucleotide-binding</keyword>
<evidence type="ECO:0000256" key="7">
    <source>
        <dbReference type="ARBA" id="ARBA00022777"/>
    </source>
</evidence>
<dbReference type="GO" id="GO:0005524">
    <property type="term" value="F:ATP binding"/>
    <property type="evidence" value="ECO:0007669"/>
    <property type="project" value="UniProtKB-UniRule"/>
</dbReference>
<evidence type="ECO:0000256" key="3">
    <source>
        <dbReference type="ARBA" id="ARBA00012154"/>
    </source>
</evidence>
<comment type="pathway">
    <text evidence="1 11">Metabolic intermediate biosynthesis; chorismate biosynthesis; chorismate from D-erythrose 4-phosphate and phosphoenolpyruvate: step 5/7.</text>
</comment>
<gene>
    <name evidence="11" type="primary">aroK</name>
    <name evidence="13" type="ORF">OZSIB_4310</name>
</gene>
<keyword evidence="7 11" id="KW-0418">Kinase</keyword>
<keyword evidence="5 11" id="KW-0808">Transferase</keyword>
<comment type="subcellular location">
    <subcellularLocation>
        <location evidence="11">Cytoplasm</location>
    </subcellularLocation>
</comment>
<proteinExistence type="inferred from homology"/>
<evidence type="ECO:0000256" key="6">
    <source>
        <dbReference type="ARBA" id="ARBA00022741"/>
    </source>
</evidence>
<dbReference type="GO" id="GO:0009423">
    <property type="term" value="P:chorismate biosynthetic process"/>
    <property type="evidence" value="ECO:0007669"/>
    <property type="project" value="UniProtKB-UniRule"/>
</dbReference>
<evidence type="ECO:0000256" key="5">
    <source>
        <dbReference type="ARBA" id="ARBA00022679"/>
    </source>
</evidence>
<evidence type="ECO:0000313" key="14">
    <source>
        <dbReference type="Proteomes" id="UP000252355"/>
    </source>
</evidence>
<dbReference type="AlphaFoldDB" id="A0A367ZNE5"/>
<feature type="binding site" evidence="11">
    <location>
        <position position="65"/>
    </location>
    <ligand>
        <name>substrate</name>
    </ligand>
</feature>
<keyword evidence="12" id="KW-1133">Transmembrane helix</keyword>
<evidence type="ECO:0000256" key="11">
    <source>
        <dbReference type="HAMAP-Rule" id="MF_00109"/>
    </source>
</evidence>
<feature type="binding site" evidence="11">
    <location>
        <begin position="19"/>
        <end position="24"/>
    </location>
    <ligand>
        <name>ATP</name>
        <dbReference type="ChEBI" id="CHEBI:30616"/>
    </ligand>
</feature>
<feature type="binding site" evidence="11">
    <location>
        <position position="89"/>
    </location>
    <ligand>
        <name>substrate</name>
    </ligand>
</feature>
<dbReference type="PRINTS" id="PR01100">
    <property type="entry name" value="SHIKIMTKNASE"/>
</dbReference>
<feature type="binding site" evidence="11">
    <location>
        <position position="41"/>
    </location>
    <ligand>
        <name>substrate</name>
    </ligand>
</feature>
<evidence type="ECO:0000256" key="8">
    <source>
        <dbReference type="ARBA" id="ARBA00022840"/>
    </source>
</evidence>
<sequence length="179" mass="19742">MTATHPPLRLPLILIGFMGAGKTVVGWHLARRLGLRFLDLDQEIERRAGCTVADIFRTAGEAHFRHLEATLLAEILRRPPAPLLLATGGGVVEDPANRALLAETGTVIFLDPPFKVLVGRIRLAGLARPLADGVEERVLRDRWRRRRPLYREVATLTVGGALPLESQVQRLAERLCPSA</sequence>
<evidence type="ECO:0000256" key="10">
    <source>
        <dbReference type="ARBA" id="ARBA00048567"/>
    </source>
</evidence>
<organism evidence="13 14">
    <name type="scientific">Candidatus Ozemobacter sibiricus</name>
    <dbReference type="NCBI Taxonomy" id="2268124"/>
    <lineage>
        <taxon>Bacteria</taxon>
        <taxon>Candidatus Ozemobacteria</taxon>
        <taxon>Candidatus Ozemobacterales</taxon>
        <taxon>Candidatus Ozemobacteraceae</taxon>
        <taxon>Candidatus Ozemobacter</taxon>
    </lineage>
</organism>
<comment type="caution">
    <text evidence="11">Lacks conserved residue(s) required for the propagation of feature annotation.</text>
</comment>
<comment type="caution">
    <text evidence="13">The sequence shown here is derived from an EMBL/GenBank/DDBJ whole genome shotgun (WGS) entry which is preliminary data.</text>
</comment>
<keyword evidence="4 11" id="KW-0028">Amino-acid biosynthesis</keyword>
<dbReference type="GO" id="GO:0008652">
    <property type="term" value="P:amino acid biosynthetic process"/>
    <property type="evidence" value="ECO:0007669"/>
    <property type="project" value="UniProtKB-KW"/>
</dbReference>
<dbReference type="GO" id="GO:0000287">
    <property type="term" value="F:magnesium ion binding"/>
    <property type="evidence" value="ECO:0007669"/>
    <property type="project" value="UniProtKB-UniRule"/>
</dbReference>
<dbReference type="CDD" id="cd00464">
    <property type="entry name" value="SK"/>
    <property type="match status" value="1"/>
</dbReference>
<dbReference type="HAMAP" id="MF_00109">
    <property type="entry name" value="Shikimate_kinase"/>
    <property type="match status" value="1"/>
</dbReference>
<keyword evidence="9 11" id="KW-0057">Aromatic amino acid biosynthesis</keyword>
<dbReference type="GO" id="GO:0009073">
    <property type="term" value="P:aromatic amino acid family biosynthetic process"/>
    <property type="evidence" value="ECO:0007669"/>
    <property type="project" value="UniProtKB-KW"/>
</dbReference>
<keyword evidence="11" id="KW-0460">Magnesium</keyword>
<dbReference type="EMBL" id="QOQW01000012">
    <property type="protein sequence ID" value="RCK79556.1"/>
    <property type="molecule type" value="Genomic_DNA"/>
</dbReference>
<evidence type="ECO:0000256" key="9">
    <source>
        <dbReference type="ARBA" id="ARBA00023141"/>
    </source>
</evidence>
<keyword evidence="12" id="KW-0812">Transmembrane</keyword>
<dbReference type="PANTHER" id="PTHR21087:SF16">
    <property type="entry name" value="SHIKIMATE KINASE 1, CHLOROPLASTIC"/>
    <property type="match status" value="1"/>
</dbReference>
<evidence type="ECO:0000256" key="4">
    <source>
        <dbReference type="ARBA" id="ARBA00022605"/>
    </source>
</evidence>
<feature type="transmembrane region" description="Helical" evidence="12">
    <location>
        <begin position="12"/>
        <end position="30"/>
    </location>
</feature>
<feature type="binding site" evidence="11">
    <location>
        <position position="23"/>
    </location>
    <ligand>
        <name>Mg(2+)</name>
        <dbReference type="ChEBI" id="CHEBI:18420"/>
    </ligand>
</feature>
<evidence type="ECO:0000256" key="2">
    <source>
        <dbReference type="ARBA" id="ARBA00006997"/>
    </source>
</evidence>
<dbReference type="InterPro" id="IPR031322">
    <property type="entry name" value="Shikimate/glucono_kinase"/>
</dbReference>
<comment type="similarity">
    <text evidence="2 11">Belongs to the shikimate kinase family.</text>
</comment>
<dbReference type="GO" id="GO:0005829">
    <property type="term" value="C:cytosol"/>
    <property type="evidence" value="ECO:0007669"/>
    <property type="project" value="TreeGrafter"/>
</dbReference>